<dbReference type="SUPFAM" id="SSF53901">
    <property type="entry name" value="Thiolase-like"/>
    <property type="match status" value="1"/>
</dbReference>
<dbReference type="Pfam" id="PF08540">
    <property type="entry name" value="HMG_CoA_synt_C"/>
    <property type="match status" value="1"/>
</dbReference>
<feature type="domain" description="Hydroxymethylglutaryl-coenzyme A synthase C-terminal" evidence="2">
    <location>
        <begin position="1"/>
        <end position="161"/>
    </location>
</feature>
<organism evidence="3 4">
    <name type="scientific">Terfezia boudieri ATCC MYA-4762</name>
    <dbReference type="NCBI Taxonomy" id="1051890"/>
    <lineage>
        <taxon>Eukaryota</taxon>
        <taxon>Fungi</taxon>
        <taxon>Dikarya</taxon>
        <taxon>Ascomycota</taxon>
        <taxon>Pezizomycotina</taxon>
        <taxon>Pezizomycetes</taxon>
        <taxon>Pezizales</taxon>
        <taxon>Pezizaceae</taxon>
        <taxon>Terfezia</taxon>
    </lineage>
</organism>
<evidence type="ECO:0000313" key="4">
    <source>
        <dbReference type="Proteomes" id="UP000267821"/>
    </source>
</evidence>
<dbReference type="EMBL" id="ML121529">
    <property type="protein sequence ID" value="RPB28734.1"/>
    <property type="molecule type" value="Genomic_DNA"/>
</dbReference>
<evidence type="ECO:0000256" key="1">
    <source>
        <dbReference type="ARBA" id="ARBA00022679"/>
    </source>
</evidence>
<accession>A0A3N4M0N2</accession>
<protein>
    <submittedName>
        <fullName evidence="3">Hydroxymethylglutaryl-coenzyme A synthase C-terminal</fullName>
    </submittedName>
</protein>
<dbReference type="GO" id="GO:0006696">
    <property type="term" value="P:ergosterol biosynthetic process"/>
    <property type="evidence" value="ECO:0007669"/>
    <property type="project" value="TreeGrafter"/>
</dbReference>
<evidence type="ECO:0000313" key="3">
    <source>
        <dbReference type="EMBL" id="RPB28734.1"/>
    </source>
</evidence>
<dbReference type="InterPro" id="IPR013746">
    <property type="entry name" value="HMG_CoA_synt_C_dom"/>
</dbReference>
<keyword evidence="4" id="KW-1185">Reference proteome</keyword>
<reference evidence="3 4" key="1">
    <citation type="journal article" date="2018" name="Nat. Ecol. Evol.">
        <title>Pezizomycetes genomes reveal the molecular basis of ectomycorrhizal truffle lifestyle.</title>
        <authorList>
            <person name="Murat C."/>
            <person name="Payen T."/>
            <person name="Noel B."/>
            <person name="Kuo A."/>
            <person name="Morin E."/>
            <person name="Chen J."/>
            <person name="Kohler A."/>
            <person name="Krizsan K."/>
            <person name="Balestrini R."/>
            <person name="Da Silva C."/>
            <person name="Montanini B."/>
            <person name="Hainaut M."/>
            <person name="Levati E."/>
            <person name="Barry K.W."/>
            <person name="Belfiori B."/>
            <person name="Cichocki N."/>
            <person name="Clum A."/>
            <person name="Dockter R.B."/>
            <person name="Fauchery L."/>
            <person name="Guy J."/>
            <person name="Iotti M."/>
            <person name="Le Tacon F."/>
            <person name="Lindquist E.A."/>
            <person name="Lipzen A."/>
            <person name="Malagnac F."/>
            <person name="Mello A."/>
            <person name="Molinier V."/>
            <person name="Miyauchi S."/>
            <person name="Poulain J."/>
            <person name="Riccioni C."/>
            <person name="Rubini A."/>
            <person name="Sitrit Y."/>
            <person name="Splivallo R."/>
            <person name="Traeger S."/>
            <person name="Wang M."/>
            <person name="Zifcakova L."/>
            <person name="Wipf D."/>
            <person name="Zambonelli A."/>
            <person name="Paolocci F."/>
            <person name="Nowrousian M."/>
            <person name="Ottonello S."/>
            <person name="Baldrian P."/>
            <person name="Spatafora J.W."/>
            <person name="Henrissat B."/>
            <person name="Nagy L.G."/>
            <person name="Aury J.M."/>
            <person name="Wincker P."/>
            <person name="Grigoriev I.V."/>
            <person name="Bonfante P."/>
            <person name="Martin F.M."/>
        </authorList>
    </citation>
    <scope>NUCLEOTIDE SEQUENCE [LARGE SCALE GENOMIC DNA]</scope>
    <source>
        <strain evidence="3 4">ATCC MYA-4762</strain>
    </source>
</reference>
<dbReference type="GO" id="GO:0010142">
    <property type="term" value="P:farnesyl diphosphate biosynthetic process, mevalonate pathway"/>
    <property type="evidence" value="ECO:0007669"/>
    <property type="project" value="InterPro"/>
</dbReference>
<dbReference type="Proteomes" id="UP000267821">
    <property type="component" value="Unassembled WGS sequence"/>
</dbReference>
<dbReference type="OrthoDB" id="1269963at2759"/>
<dbReference type="InterPro" id="IPR016039">
    <property type="entry name" value="Thiolase-like"/>
</dbReference>
<dbReference type="PANTHER" id="PTHR43323">
    <property type="entry name" value="3-HYDROXY-3-METHYLGLUTARYL COENZYME A SYNTHASE"/>
    <property type="match status" value="1"/>
</dbReference>
<dbReference type="PANTHER" id="PTHR43323:SF2">
    <property type="entry name" value="HYDROXYMETHYLGLUTARYL-COA SYNTHASE"/>
    <property type="match status" value="1"/>
</dbReference>
<keyword evidence="1" id="KW-0808">Transferase</keyword>
<dbReference type="Gene3D" id="3.40.47.10">
    <property type="match status" value="1"/>
</dbReference>
<sequence>MAHAYDFYKPDLTNEYPYIDGHFSIKCAILKPSTTVIGVYNACEAKLTSGAAATSTVSVNCFVYVLFHACKLGQKSYARIMYSDYLTNQESEGYAPFPAEIKEIPFETSLSGKIIEKAFMTLSKSLFEFHIKPDSQNPTMCCNMYSVTYLCSHLSYVKPEDLLLPSSLLTARRVFELQMCMLREHAHLKNFQPPGETNTITKETYYREQ</sequence>
<dbReference type="GO" id="GO:0006084">
    <property type="term" value="P:acetyl-CoA metabolic process"/>
    <property type="evidence" value="ECO:0007669"/>
    <property type="project" value="InterPro"/>
</dbReference>
<evidence type="ECO:0000259" key="2">
    <source>
        <dbReference type="Pfam" id="PF08540"/>
    </source>
</evidence>
<proteinExistence type="predicted"/>
<gene>
    <name evidence="3" type="ORF">L211DRAFT_865250</name>
</gene>
<dbReference type="STRING" id="1051890.A0A3N4M0N2"/>
<dbReference type="AlphaFoldDB" id="A0A3N4M0N2"/>
<name>A0A3N4M0N2_9PEZI</name>
<dbReference type="InParanoid" id="A0A3N4M0N2"/>
<dbReference type="GO" id="GO:0004421">
    <property type="term" value="F:hydroxymethylglutaryl-CoA synthase activity"/>
    <property type="evidence" value="ECO:0007669"/>
    <property type="project" value="InterPro"/>
</dbReference>